<feature type="domain" description="Aminotransferase class V" evidence="9">
    <location>
        <begin position="46"/>
        <end position="427"/>
    </location>
</feature>
<evidence type="ECO:0000259" key="9">
    <source>
        <dbReference type="Pfam" id="PF00266"/>
    </source>
</evidence>
<dbReference type="InterPro" id="IPR000192">
    <property type="entry name" value="Aminotrans_V_dom"/>
</dbReference>
<comment type="caution">
    <text evidence="10">The sequence shown here is derived from an EMBL/GenBank/DDBJ whole genome shotgun (WGS) entry which is preliminary data.</text>
</comment>
<dbReference type="Gene3D" id="3.40.640.10">
    <property type="entry name" value="Type I PLP-dependent aspartate aminotransferase-like (Major domain)"/>
    <property type="match status" value="1"/>
</dbReference>
<proteinExistence type="inferred from homology"/>
<keyword evidence="4 8" id="KW-0808">Transferase</keyword>
<dbReference type="EC" id="2.8.1.7" evidence="3 8"/>
<comment type="similarity">
    <text evidence="2 8">Belongs to the class-V pyridoxal-phosphate-dependent aminotransferase family. Csd subfamily.</text>
</comment>
<evidence type="ECO:0000256" key="1">
    <source>
        <dbReference type="ARBA" id="ARBA00001933"/>
    </source>
</evidence>
<dbReference type="InterPro" id="IPR015424">
    <property type="entry name" value="PyrdxlP-dep_Trfase"/>
</dbReference>
<evidence type="ECO:0000256" key="6">
    <source>
        <dbReference type="ARBA" id="ARBA00050776"/>
    </source>
</evidence>
<dbReference type="Proteomes" id="UP000680865">
    <property type="component" value="Unassembled WGS sequence"/>
</dbReference>
<dbReference type="PROSITE" id="PS00595">
    <property type="entry name" value="AA_TRANSFER_CLASS_5"/>
    <property type="match status" value="1"/>
</dbReference>
<dbReference type="PANTHER" id="PTHR43586:SF8">
    <property type="entry name" value="CYSTEINE DESULFURASE 1, CHLOROPLASTIC"/>
    <property type="match status" value="1"/>
</dbReference>
<dbReference type="PIRSF" id="PIRSF005572">
    <property type="entry name" value="NifS"/>
    <property type="match status" value="1"/>
</dbReference>
<evidence type="ECO:0000256" key="5">
    <source>
        <dbReference type="ARBA" id="ARBA00022898"/>
    </source>
</evidence>
<dbReference type="PANTHER" id="PTHR43586">
    <property type="entry name" value="CYSTEINE DESULFURASE"/>
    <property type="match status" value="1"/>
</dbReference>
<dbReference type="Gene3D" id="3.90.1150.10">
    <property type="entry name" value="Aspartate Aminotransferase, domain 1"/>
    <property type="match status" value="1"/>
</dbReference>
<reference evidence="10" key="1">
    <citation type="submission" date="2021-03" db="EMBL/GenBank/DDBJ databases">
        <title>Whole genome shotgun sequence of Actinoplanes consettensis NBRC 14913.</title>
        <authorList>
            <person name="Komaki H."/>
            <person name="Tamura T."/>
        </authorList>
    </citation>
    <scope>NUCLEOTIDE SEQUENCE</scope>
    <source>
        <strain evidence="10">NBRC 14913</strain>
    </source>
</reference>
<dbReference type="InterPro" id="IPR015421">
    <property type="entry name" value="PyrdxlP-dep_Trfase_major"/>
</dbReference>
<evidence type="ECO:0000313" key="11">
    <source>
        <dbReference type="Proteomes" id="UP000680865"/>
    </source>
</evidence>
<evidence type="ECO:0000256" key="2">
    <source>
        <dbReference type="ARBA" id="ARBA00010447"/>
    </source>
</evidence>
<dbReference type="EMBL" id="BOQP01000051">
    <property type="protein sequence ID" value="GIM82499.1"/>
    <property type="molecule type" value="Genomic_DNA"/>
</dbReference>
<dbReference type="GO" id="GO:0031071">
    <property type="term" value="F:cysteine desulfurase activity"/>
    <property type="evidence" value="ECO:0007669"/>
    <property type="project" value="UniProtKB-UniRule"/>
</dbReference>
<dbReference type="InterPro" id="IPR015422">
    <property type="entry name" value="PyrdxlP-dep_Trfase_small"/>
</dbReference>
<organism evidence="10 11">
    <name type="scientific">Winogradskya consettensis</name>
    <dbReference type="NCBI Taxonomy" id="113560"/>
    <lineage>
        <taxon>Bacteria</taxon>
        <taxon>Bacillati</taxon>
        <taxon>Actinomycetota</taxon>
        <taxon>Actinomycetes</taxon>
        <taxon>Micromonosporales</taxon>
        <taxon>Micromonosporaceae</taxon>
        <taxon>Winogradskya</taxon>
    </lineage>
</organism>
<evidence type="ECO:0000256" key="3">
    <source>
        <dbReference type="ARBA" id="ARBA00012239"/>
    </source>
</evidence>
<dbReference type="InterPro" id="IPR010970">
    <property type="entry name" value="Cys_dSase_SufS"/>
</dbReference>
<evidence type="ECO:0000256" key="7">
    <source>
        <dbReference type="RuleBase" id="RU004504"/>
    </source>
</evidence>
<evidence type="ECO:0000256" key="8">
    <source>
        <dbReference type="RuleBase" id="RU004506"/>
    </source>
</evidence>
<comment type="cofactor">
    <cofactor evidence="1 7">
        <name>pyridoxal 5'-phosphate</name>
        <dbReference type="ChEBI" id="CHEBI:597326"/>
    </cofactor>
</comment>
<dbReference type="RefSeq" id="WP_213002562.1">
    <property type="nucleotide sequence ID" value="NZ_BAAATW010000002.1"/>
</dbReference>
<dbReference type="SUPFAM" id="SSF53383">
    <property type="entry name" value="PLP-dependent transferases"/>
    <property type="match status" value="1"/>
</dbReference>
<comment type="function">
    <text evidence="8">Catalyzes the removal of elemental sulfur and selenium atoms from L-cysteine, L-cystine, L-selenocysteine, and L-selenocystine to produce L-alanine.</text>
</comment>
<keyword evidence="5 8" id="KW-0663">Pyridoxal phosphate</keyword>
<dbReference type="GO" id="GO:0006534">
    <property type="term" value="P:cysteine metabolic process"/>
    <property type="evidence" value="ECO:0007669"/>
    <property type="project" value="UniProtKB-UniRule"/>
</dbReference>
<accession>A0A919T0B2</accession>
<dbReference type="NCBIfam" id="TIGR01979">
    <property type="entry name" value="sufS"/>
    <property type="match status" value="1"/>
</dbReference>
<dbReference type="InterPro" id="IPR020578">
    <property type="entry name" value="Aminotrans_V_PyrdxlP_BS"/>
</dbReference>
<comment type="catalytic activity">
    <reaction evidence="6 8">
        <text>(sulfur carrier)-H + L-cysteine = (sulfur carrier)-SH + L-alanine</text>
        <dbReference type="Rhea" id="RHEA:43892"/>
        <dbReference type="Rhea" id="RHEA-COMP:14737"/>
        <dbReference type="Rhea" id="RHEA-COMP:14739"/>
        <dbReference type="ChEBI" id="CHEBI:29917"/>
        <dbReference type="ChEBI" id="CHEBI:35235"/>
        <dbReference type="ChEBI" id="CHEBI:57972"/>
        <dbReference type="ChEBI" id="CHEBI:64428"/>
        <dbReference type="EC" id="2.8.1.7"/>
    </reaction>
</comment>
<dbReference type="GO" id="GO:0030170">
    <property type="term" value="F:pyridoxal phosphate binding"/>
    <property type="evidence" value="ECO:0007669"/>
    <property type="project" value="UniProtKB-UniRule"/>
</dbReference>
<dbReference type="CDD" id="cd06453">
    <property type="entry name" value="SufS_like"/>
    <property type="match status" value="1"/>
</dbReference>
<dbReference type="Pfam" id="PF00266">
    <property type="entry name" value="Aminotran_5"/>
    <property type="match status" value="1"/>
</dbReference>
<dbReference type="AlphaFoldDB" id="A0A919T0B2"/>
<evidence type="ECO:0000256" key="4">
    <source>
        <dbReference type="ARBA" id="ARBA00022679"/>
    </source>
</evidence>
<protein>
    <recommendedName>
        <fullName evidence="3 8">Cysteine desulfurase</fullName>
        <ecNumber evidence="3 8">2.8.1.7</ecNumber>
    </recommendedName>
</protein>
<gene>
    <name evidence="10" type="primary">csd_2</name>
    <name evidence="10" type="ORF">Aco04nite_81930</name>
</gene>
<sequence>MRYRTIAASVRTADDGAAAARTAFDVDRVRADFPILTRPINGHRMVYLDSANTSQMPMQVLDAMREHQSRHNGNAARSVHTLGTEATTAYEGARAKVARFIGARSPDEVVFAKNSTEAINLVAHSFHGGLPGRHGDRRLSLGPGDEIVVSQMEHHSNLVPWQMLCERTGATLRWFPLTDEGRLDLSGIDELITARTKLVSLVHMSNILGTVNPTAAIVGRAHDNDALVMLDASQSAPHMPIDVAVLGVDLLAFSGHKMCGPTGIGVLWGRAELLEAMPPFLGGGAMIDAVSMTGATYAHPPARFEAGTPPIVPAVGLGAAVDYLTGVGMAEVHRHDQHLTAYALRSLQRIPGLRIFGPTAPVDRGPAVSFAVEGVDTVGLGRILDARGIQIRVGRHCAAPVCARYGVPAMARASFYLYTTDAEIDALAETLAEARRTAG</sequence>
<keyword evidence="11" id="KW-1185">Reference proteome</keyword>
<evidence type="ECO:0000313" key="10">
    <source>
        <dbReference type="EMBL" id="GIM82499.1"/>
    </source>
</evidence>
<dbReference type="InterPro" id="IPR016454">
    <property type="entry name" value="Cysteine_dSase"/>
</dbReference>
<name>A0A919T0B2_9ACTN</name>